<evidence type="ECO:0000313" key="3">
    <source>
        <dbReference type="Proteomes" id="UP001371391"/>
    </source>
</evidence>
<keyword evidence="3" id="KW-1185">Reference proteome</keyword>
<dbReference type="Proteomes" id="UP001371391">
    <property type="component" value="Unassembled WGS sequence"/>
</dbReference>
<name>A0ABU9GX35_9GAMM</name>
<reference evidence="2 3" key="1">
    <citation type="submission" date="2024-02" db="EMBL/GenBank/DDBJ databases">
        <title>Bacteria isolated from the canopy kelp, Nereocystis luetkeana.</title>
        <authorList>
            <person name="Pfister C.A."/>
            <person name="Younker I.T."/>
            <person name="Light S.H."/>
        </authorList>
    </citation>
    <scope>NUCLEOTIDE SEQUENCE [LARGE SCALE GENOMIC DNA]</scope>
    <source>
        <strain evidence="2 3">TI.1.03</strain>
    </source>
</reference>
<sequence length="107" mass="12476">MKILAFLIILLCTLSFNVLSQNITEVPLPEEFVITMDVTDEYPMIRTGYLTDSIDSIIHFYKEKLGEPLKNTGNSTYHTLFYSYKERNVRISLYHHNDVTEVDIIID</sequence>
<dbReference type="EMBL" id="JBAKAW010000003">
    <property type="protein sequence ID" value="MEL0654155.1"/>
    <property type="molecule type" value="Genomic_DNA"/>
</dbReference>
<proteinExistence type="predicted"/>
<gene>
    <name evidence="2" type="ORF">V6257_03855</name>
</gene>
<organism evidence="2 3">
    <name type="scientific">Pseudoalteromonas issachenkonii</name>
    <dbReference type="NCBI Taxonomy" id="152297"/>
    <lineage>
        <taxon>Bacteria</taxon>
        <taxon>Pseudomonadati</taxon>
        <taxon>Pseudomonadota</taxon>
        <taxon>Gammaproteobacteria</taxon>
        <taxon>Alteromonadales</taxon>
        <taxon>Pseudoalteromonadaceae</taxon>
        <taxon>Pseudoalteromonas</taxon>
    </lineage>
</organism>
<accession>A0ABU9GX35</accession>
<feature type="chain" id="PRO_5045766615" evidence="1">
    <location>
        <begin position="21"/>
        <end position="107"/>
    </location>
</feature>
<keyword evidence="1" id="KW-0732">Signal</keyword>
<evidence type="ECO:0000256" key="1">
    <source>
        <dbReference type="SAM" id="SignalP"/>
    </source>
</evidence>
<comment type="caution">
    <text evidence="2">The sequence shown here is derived from an EMBL/GenBank/DDBJ whole genome shotgun (WGS) entry which is preliminary data.</text>
</comment>
<feature type="signal peptide" evidence="1">
    <location>
        <begin position="1"/>
        <end position="20"/>
    </location>
</feature>
<protein>
    <submittedName>
        <fullName evidence="2">Uncharacterized protein</fullName>
    </submittedName>
</protein>
<dbReference type="RefSeq" id="WP_149594304.1">
    <property type="nucleotide sequence ID" value="NZ_JBAKAW010000003.1"/>
</dbReference>
<evidence type="ECO:0000313" key="2">
    <source>
        <dbReference type="EMBL" id="MEL0654155.1"/>
    </source>
</evidence>